<feature type="compositionally biased region" description="Basic and acidic residues" evidence="1">
    <location>
        <begin position="94"/>
        <end position="119"/>
    </location>
</feature>
<evidence type="ECO:0000313" key="2">
    <source>
        <dbReference type="EMBL" id="KAF9417618.1"/>
    </source>
</evidence>
<dbReference type="AlphaFoldDB" id="A0A835GK18"/>
<evidence type="ECO:0000313" key="3">
    <source>
        <dbReference type="Proteomes" id="UP000648187"/>
    </source>
</evidence>
<dbReference type="EMBL" id="JACKWZ010000068">
    <property type="protein sequence ID" value="KAF9417618.1"/>
    <property type="molecule type" value="Genomic_DNA"/>
</dbReference>
<sequence length="119" mass="13112">MKAQYEDVCDEGNCETVLETPNVSNDKVSFEHLKKVLSQLATQFELSLSNDEQKTCSDESEDVVSTKDKQSSEDGSIEGPPSCSAKIDTNNSKESSKPVVKDNVEDIENKSDKKTEDGF</sequence>
<protein>
    <submittedName>
        <fullName evidence="2">Uncharacterized protein</fullName>
    </submittedName>
</protein>
<dbReference type="Proteomes" id="UP000648187">
    <property type="component" value="Unassembled WGS sequence"/>
</dbReference>
<evidence type="ECO:0000256" key="1">
    <source>
        <dbReference type="SAM" id="MobiDB-lite"/>
    </source>
</evidence>
<proteinExistence type="predicted"/>
<keyword evidence="3" id="KW-1185">Reference proteome</keyword>
<comment type="caution">
    <text evidence="2">The sequence shown here is derived from an EMBL/GenBank/DDBJ whole genome shotgun (WGS) entry which is preliminary data.</text>
</comment>
<feature type="region of interest" description="Disordered" evidence="1">
    <location>
        <begin position="49"/>
        <end position="119"/>
    </location>
</feature>
<gene>
    <name evidence="2" type="ORF">HW555_005325</name>
</gene>
<accession>A0A835GK18</accession>
<reference evidence="2" key="1">
    <citation type="submission" date="2020-08" db="EMBL/GenBank/DDBJ databases">
        <title>Spodoptera exigua strain:BAW_Kor-Di-RS1 Genome sequencing and assembly.</title>
        <authorList>
            <person name="Kim J."/>
            <person name="Nam H.Y."/>
            <person name="Kwon M."/>
            <person name="Choi J.H."/>
            <person name="Cho S.R."/>
            <person name="Kim G.-H."/>
        </authorList>
    </citation>
    <scope>NUCLEOTIDE SEQUENCE</scope>
    <source>
        <strain evidence="2">BAW_Kor-Di-RS1</strain>
        <tissue evidence="2">Whole-body</tissue>
    </source>
</reference>
<name>A0A835GK18_SPOEX</name>
<organism evidence="2 3">
    <name type="scientific">Spodoptera exigua</name>
    <name type="common">Beet armyworm</name>
    <name type="synonym">Noctua fulgens</name>
    <dbReference type="NCBI Taxonomy" id="7107"/>
    <lineage>
        <taxon>Eukaryota</taxon>
        <taxon>Metazoa</taxon>
        <taxon>Ecdysozoa</taxon>
        <taxon>Arthropoda</taxon>
        <taxon>Hexapoda</taxon>
        <taxon>Insecta</taxon>
        <taxon>Pterygota</taxon>
        <taxon>Neoptera</taxon>
        <taxon>Endopterygota</taxon>
        <taxon>Lepidoptera</taxon>
        <taxon>Glossata</taxon>
        <taxon>Ditrysia</taxon>
        <taxon>Noctuoidea</taxon>
        <taxon>Noctuidae</taxon>
        <taxon>Amphipyrinae</taxon>
        <taxon>Spodoptera</taxon>
    </lineage>
</organism>